<sequence length="90" mass="9534">ADLGSSASAPQPVRHWAGQPRASEMGNAPLNETTRLCTGPVAPPEHGMTPLSRPAPLNSQRASEMEQRAYELAGDALNFSHCDSAQPARL</sequence>
<comment type="caution">
    <text evidence="2">The sequence shown here is derived from an EMBL/GenBank/DDBJ whole genome shotgun (WGS) entry which is preliminary data.</text>
</comment>
<organism evidence="2 3">
    <name type="scientific">Cymbomonas tetramitiformis</name>
    <dbReference type="NCBI Taxonomy" id="36881"/>
    <lineage>
        <taxon>Eukaryota</taxon>
        <taxon>Viridiplantae</taxon>
        <taxon>Chlorophyta</taxon>
        <taxon>Pyramimonadophyceae</taxon>
        <taxon>Pyramimonadales</taxon>
        <taxon>Pyramimonadaceae</taxon>
        <taxon>Cymbomonas</taxon>
    </lineage>
</organism>
<dbReference type="EMBL" id="LGRX02014004">
    <property type="protein sequence ID" value="KAK3265317.1"/>
    <property type="molecule type" value="Genomic_DNA"/>
</dbReference>
<accession>A0AAE0FTB7</accession>
<gene>
    <name evidence="2" type="ORF">CYMTET_25989</name>
</gene>
<protein>
    <submittedName>
        <fullName evidence="2">Uncharacterized protein</fullName>
    </submittedName>
</protein>
<proteinExistence type="predicted"/>
<feature type="region of interest" description="Disordered" evidence="1">
    <location>
        <begin position="1"/>
        <end position="67"/>
    </location>
</feature>
<feature type="non-terminal residue" evidence="2">
    <location>
        <position position="1"/>
    </location>
</feature>
<name>A0AAE0FTB7_9CHLO</name>
<dbReference type="AlphaFoldDB" id="A0AAE0FTB7"/>
<evidence type="ECO:0000313" key="3">
    <source>
        <dbReference type="Proteomes" id="UP001190700"/>
    </source>
</evidence>
<dbReference type="Proteomes" id="UP001190700">
    <property type="component" value="Unassembled WGS sequence"/>
</dbReference>
<keyword evidence="3" id="KW-1185">Reference proteome</keyword>
<evidence type="ECO:0000256" key="1">
    <source>
        <dbReference type="SAM" id="MobiDB-lite"/>
    </source>
</evidence>
<evidence type="ECO:0000313" key="2">
    <source>
        <dbReference type="EMBL" id="KAK3265317.1"/>
    </source>
</evidence>
<reference evidence="2 3" key="1">
    <citation type="journal article" date="2015" name="Genome Biol. Evol.">
        <title>Comparative Genomics of a Bacterivorous Green Alga Reveals Evolutionary Causalities and Consequences of Phago-Mixotrophic Mode of Nutrition.</title>
        <authorList>
            <person name="Burns J.A."/>
            <person name="Paasch A."/>
            <person name="Narechania A."/>
            <person name="Kim E."/>
        </authorList>
    </citation>
    <scope>NUCLEOTIDE SEQUENCE [LARGE SCALE GENOMIC DNA]</scope>
    <source>
        <strain evidence="2 3">PLY_AMNH</strain>
    </source>
</reference>